<dbReference type="Proteomes" id="UP000680067">
    <property type="component" value="Unassembled WGS sequence"/>
</dbReference>
<dbReference type="AlphaFoldDB" id="A0A941I883"/>
<protein>
    <submittedName>
        <fullName evidence="1">Uncharacterized protein</fullName>
    </submittedName>
</protein>
<comment type="caution">
    <text evidence="1">The sequence shown here is derived from an EMBL/GenBank/DDBJ whole genome shotgun (WGS) entry which is preliminary data.</text>
</comment>
<evidence type="ECO:0000313" key="1">
    <source>
        <dbReference type="EMBL" id="MBR7784586.1"/>
    </source>
</evidence>
<accession>A0A941I883</accession>
<feature type="non-terminal residue" evidence="1">
    <location>
        <position position="1"/>
    </location>
</feature>
<name>A0A941I883_9BURK</name>
<reference evidence="1" key="1">
    <citation type="submission" date="2021-04" db="EMBL/GenBank/DDBJ databases">
        <title>novel species isolated from subtropical streams in China.</title>
        <authorList>
            <person name="Lu H."/>
        </authorList>
    </citation>
    <scope>NUCLEOTIDE SEQUENCE</scope>
    <source>
        <strain evidence="1">LFS511W</strain>
    </source>
</reference>
<evidence type="ECO:0000313" key="2">
    <source>
        <dbReference type="Proteomes" id="UP000680067"/>
    </source>
</evidence>
<feature type="non-terminal residue" evidence="1">
    <location>
        <position position="112"/>
    </location>
</feature>
<sequence>VPSLPFSRNDEGLAACDVAIVSLASGMKGLGVPSKAYFSLAADKPILVVGDEGSELELLVAEHPDVGWYCDSANINELAGLIDEICAQDLNTYVLKPRSLVIEKFDYKVAIN</sequence>
<keyword evidence="2" id="KW-1185">Reference proteome</keyword>
<proteinExistence type="predicted"/>
<dbReference type="EMBL" id="JAGSPN010000379">
    <property type="protein sequence ID" value="MBR7784586.1"/>
    <property type="molecule type" value="Genomic_DNA"/>
</dbReference>
<organism evidence="1 2">
    <name type="scientific">Undibacterium luofuense</name>
    <dbReference type="NCBI Taxonomy" id="2828733"/>
    <lineage>
        <taxon>Bacteria</taxon>
        <taxon>Pseudomonadati</taxon>
        <taxon>Pseudomonadota</taxon>
        <taxon>Betaproteobacteria</taxon>
        <taxon>Burkholderiales</taxon>
        <taxon>Oxalobacteraceae</taxon>
        <taxon>Undibacterium</taxon>
    </lineage>
</organism>
<gene>
    <name evidence="1" type="ORF">KDM89_20865</name>
</gene>